<evidence type="ECO:0000259" key="6">
    <source>
        <dbReference type="Pfam" id="PF13458"/>
    </source>
</evidence>
<organism evidence="7 8">
    <name type="scientific">Robbsia andropogonis</name>
    <dbReference type="NCBI Taxonomy" id="28092"/>
    <lineage>
        <taxon>Bacteria</taxon>
        <taxon>Pseudomonadati</taxon>
        <taxon>Pseudomonadota</taxon>
        <taxon>Betaproteobacteria</taxon>
        <taxon>Burkholderiales</taxon>
        <taxon>Burkholderiaceae</taxon>
        <taxon>Robbsia</taxon>
    </lineage>
</organism>
<dbReference type="PATRIC" id="fig|28092.6.peg.4437"/>
<dbReference type="CDD" id="cd06342">
    <property type="entry name" value="PBP1_ABC_LIVBP-like"/>
    <property type="match status" value="1"/>
</dbReference>
<accession>A0A0F5JY60</accession>
<sequence>MGRRARRTVSVALLAWVAGTALPMTAHAQSTETVKIGYNGPLTGPLANYGKDQEQGAQLALDEANAQHLVIGGKTITFELIAQDDQGDPRVAVQGANRLVDQKVVAVVGHYGSGPTIAASSYYDKAGIPEIVPSASNPGISKHGYKLLYRPYGTDNTVATAASDYAVKELHLKRIAVVDDRTAYGQGLAEEFEKAVKADGGNMVAHEYIGDQDVDFRAVLTSLKGKRADLIFFAGLAPQGSMFVKQARQLGYKGALMAGASFANAKFLTLAGDAAEGMYAFEQGAQLNKTPEGQKFLTAFRTKYQGDSVGYAVFAYQSAWVVIEGMKAANSTDPKVFGPAIAKLSFDSVLGHITFNQYGDLRHAKTTLYKVTGGKWDAVKTVTSEE</sequence>
<dbReference type="EMBL" id="LAQU01000023">
    <property type="protein sequence ID" value="KKB62222.1"/>
    <property type="molecule type" value="Genomic_DNA"/>
</dbReference>
<dbReference type="InterPro" id="IPR028082">
    <property type="entry name" value="Peripla_BP_I"/>
</dbReference>
<dbReference type="SUPFAM" id="SSF53822">
    <property type="entry name" value="Periplasmic binding protein-like I"/>
    <property type="match status" value="1"/>
</dbReference>
<evidence type="ECO:0000256" key="5">
    <source>
        <dbReference type="SAM" id="SignalP"/>
    </source>
</evidence>
<dbReference type="AlphaFoldDB" id="A0A0F5JY60"/>
<evidence type="ECO:0000256" key="1">
    <source>
        <dbReference type="ARBA" id="ARBA00010062"/>
    </source>
</evidence>
<keyword evidence="2" id="KW-0813">Transport</keyword>
<dbReference type="Gene3D" id="3.40.50.2300">
    <property type="match status" value="2"/>
</dbReference>
<gene>
    <name evidence="7" type="ORF">WM40_18905</name>
</gene>
<evidence type="ECO:0000313" key="7">
    <source>
        <dbReference type="EMBL" id="KKB62222.1"/>
    </source>
</evidence>
<dbReference type="Proteomes" id="UP000033618">
    <property type="component" value="Unassembled WGS sequence"/>
</dbReference>
<feature type="domain" description="Leucine-binding protein" evidence="6">
    <location>
        <begin position="33"/>
        <end position="370"/>
    </location>
</feature>
<dbReference type="PANTHER" id="PTHR47151:SF2">
    <property type="entry name" value="AMINO ACID BINDING PROTEIN"/>
    <property type="match status" value="1"/>
</dbReference>
<comment type="similarity">
    <text evidence="1">Belongs to the leucine-binding protein family.</text>
</comment>
<protein>
    <recommendedName>
        <fullName evidence="6">Leucine-binding protein domain-containing protein</fullName>
    </recommendedName>
</protein>
<evidence type="ECO:0000256" key="3">
    <source>
        <dbReference type="ARBA" id="ARBA00022729"/>
    </source>
</evidence>
<dbReference type="Pfam" id="PF13458">
    <property type="entry name" value="Peripla_BP_6"/>
    <property type="match status" value="1"/>
</dbReference>
<keyword evidence="3 5" id="KW-0732">Signal</keyword>
<dbReference type="OrthoDB" id="5469508at2"/>
<dbReference type="InterPro" id="IPR000709">
    <property type="entry name" value="Leu_Ile_Val-bd"/>
</dbReference>
<comment type="caution">
    <text evidence="7">The sequence shown here is derived from an EMBL/GenBank/DDBJ whole genome shotgun (WGS) entry which is preliminary data.</text>
</comment>
<dbReference type="STRING" id="28092.WM40_18905"/>
<evidence type="ECO:0000256" key="2">
    <source>
        <dbReference type="ARBA" id="ARBA00022448"/>
    </source>
</evidence>
<evidence type="ECO:0000313" key="8">
    <source>
        <dbReference type="Proteomes" id="UP000033618"/>
    </source>
</evidence>
<keyword evidence="8" id="KW-1185">Reference proteome</keyword>
<name>A0A0F5JY60_9BURK</name>
<dbReference type="InterPro" id="IPR028081">
    <property type="entry name" value="Leu-bd"/>
</dbReference>
<reference evidence="7 8" key="1">
    <citation type="submission" date="2015-03" db="EMBL/GenBank/DDBJ databases">
        <title>Draft Genome Sequence of Burkholderia andropogonis type strain ICMP2807, isolated from Sorghum bicolor.</title>
        <authorList>
            <person name="Lopes-Santos L."/>
            <person name="Castro D.B."/>
            <person name="Ottoboni L.M."/>
            <person name="Park D."/>
            <person name="Weirc B.S."/>
            <person name="Destefano S.A."/>
        </authorList>
    </citation>
    <scope>NUCLEOTIDE SEQUENCE [LARGE SCALE GENOMIC DNA]</scope>
    <source>
        <strain evidence="7 8">ICMP2807</strain>
    </source>
</reference>
<proteinExistence type="inferred from homology"/>
<feature type="signal peptide" evidence="5">
    <location>
        <begin position="1"/>
        <end position="28"/>
    </location>
</feature>
<keyword evidence="4" id="KW-0029">Amino-acid transport</keyword>
<dbReference type="GO" id="GO:0006865">
    <property type="term" value="P:amino acid transport"/>
    <property type="evidence" value="ECO:0007669"/>
    <property type="project" value="UniProtKB-KW"/>
</dbReference>
<feature type="chain" id="PRO_5002490656" description="Leucine-binding protein domain-containing protein" evidence="5">
    <location>
        <begin position="29"/>
        <end position="386"/>
    </location>
</feature>
<evidence type="ECO:0000256" key="4">
    <source>
        <dbReference type="ARBA" id="ARBA00022970"/>
    </source>
</evidence>
<dbReference type="PANTHER" id="PTHR47151">
    <property type="entry name" value="LEU/ILE/VAL-BINDING ABC TRANSPORTER SUBUNIT"/>
    <property type="match status" value="1"/>
</dbReference>
<dbReference type="PRINTS" id="PR00337">
    <property type="entry name" value="LEUILEVALBP"/>
</dbReference>